<dbReference type="RefSeq" id="WP_173052330.1">
    <property type="nucleotide sequence ID" value="NZ_BAABGO010000088.1"/>
</dbReference>
<reference evidence="2 3" key="1">
    <citation type="submission" date="2020-03" db="EMBL/GenBank/DDBJ databases">
        <title>Whole genome shotgun sequence of Phytohabitans houttuyneae NBRC 108639.</title>
        <authorList>
            <person name="Komaki H."/>
            <person name="Tamura T."/>
        </authorList>
    </citation>
    <scope>NUCLEOTIDE SEQUENCE [LARGE SCALE GENOMIC DNA]</scope>
    <source>
        <strain evidence="2 3">NBRC 108639</strain>
    </source>
</reference>
<dbReference type="Proteomes" id="UP000482800">
    <property type="component" value="Unassembled WGS sequence"/>
</dbReference>
<keyword evidence="3" id="KW-1185">Reference proteome</keyword>
<gene>
    <name evidence="2" type="ORF">Phou_014420</name>
</gene>
<dbReference type="AlphaFoldDB" id="A0A6V8JX41"/>
<protein>
    <submittedName>
        <fullName evidence="2">Uncharacterized protein</fullName>
    </submittedName>
</protein>
<sequence>MARLIRWTRSPDTPLPPITIAGHGQINHASLNDDLTRRLVAYVGTPPAVWGMLFVFDRRGRRFTLFSPDHEYTAMLAGGVAGGPLDVDISIHVSKFPVRLPGWRL</sequence>
<evidence type="ECO:0000256" key="1">
    <source>
        <dbReference type="SAM" id="Phobius"/>
    </source>
</evidence>
<evidence type="ECO:0000313" key="2">
    <source>
        <dbReference type="EMBL" id="GFJ77262.1"/>
    </source>
</evidence>
<name>A0A6V8JX41_9ACTN</name>
<reference evidence="2 3" key="2">
    <citation type="submission" date="2020-03" db="EMBL/GenBank/DDBJ databases">
        <authorList>
            <person name="Ichikawa N."/>
            <person name="Kimura A."/>
            <person name="Kitahashi Y."/>
            <person name="Uohara A."/>
        </authorList>
    </citation>
    <scope>NUCLEOTIDE SEQUENCE [LARGE SCALE GENOMIC DNA]</scope>
    <source>
        <strain evidence="2 3">NBRC 108639</strain>
    </source>
</reference>
<organism evidence="2 3">
    <name type="scientific">Phytohabitans houttuyneae</name>
    <dbReference type="NCBI Taxonomy" id="1076126"/>
    <lineage>
        <taxon>Bacteria</taxon>
        <taxon>Bacillati</taxon>
        <taxon>Actinomycetota</taxon>
        <taxon>Actinomycetes</taxon>
        <taxon>Micromonosporales</taxon>
        <taxon>Micromonosporaceae</taxon>
    </lineage>
</organism>
<keyword evidence="1" id="KW-1133">Transmembrane helix</keyword>
<dbReference type="EMBL" id="BLPF01000001">
    <property type="protein sequence ID" value="GFJ77262.1"/>
    <property type="molecule type" value="Genomic_DNA"/>
</dbReference>
<accession>A0A6V8JX41</accession>
<proteinExistence type="predicted"/>
<keyword evidence="1" id="KW-0812">Transmembrane</keyword>
<feature type="transmembrane region" description="Helical" evidence="1">
    <location>
        <begin position="39"/>
        <end position="56"/>
    </location>
</feature>
<evidence type="ECO:0000313" key="3">
    <source>
        <dbReference type="Proteomes" id="UP000482800"/>
    </source>
</evidence>
<keyword evidence="1" id="KW-0472">Membrane</keyword>
<comment type="caution">
    <text evidence="2">The sequence shown here is derived from an EMBL/GenBank/DDBJ whole genome shotgun (WGS) entry which is preliminary data.</text>
</comment>